<dbReference type="GO" id="GO:0031012">
    <property type="term" value="C:extracellular matrix"/>
    <property type="evidence" value="ECO:0007669"/>
    <property type="project" value="TreeGrafter"/>
</dbReference>
<proteinExistence type="predicted"/>
<dbReference type="OrthoDB" id="416454at2759"/>
<keyword evidence="2" id="KW-1185">Reference proteome</keyword>
<dbReference type="PANTHER" id="PTHR33395">
    <property type="entry name" value="TRANSCRIPTASE, PUTATIVE-RELATED-RELATED"/>
    <property type="match status" value="1"/>
</dbReference>
<dbReference type="PANTHER" id="PTHR33395:SF22">
    <property type="entry name" value="REVERSE TRANSCRIPTASE DOMAIN-CONTAINING PROTEIN"/>
    <property type="match status" value="1"/>
</dbReference>
<name>A0A2I0TDF8_LIMLA</name>
<dbReference type="EMBL" id="KZ512183">
    <property type="protein sequence ID" value="PKU31850.1"/>
    <property type="molecule type" value="Genomic_DNA"/>
</dbReference>
<dbReference type="Proteomes" id="UP000233556">
    <property type="component" value="Unassembled WGS sequence"/>
</dbReference>
<gene>
    <name evidence="1" type="ORF">llap_17847</name>
</gene>
<evidence type="ECO:0008006" key="3">
    <source>
        <dbReference type="Google" id="ProtNLM"/>
    </source>
</evidence>
<reference evidence="2" key="1">
    <citation type="submission" date="2017-11" db="EMBL/GenBank/DDBJ databases">
        <authorList>
            <person name="Lima N.C."/>
            <person name="Parody-Merino A.M."/>
            <person name="Battley P.F."/>
            <person name="Fidler A.E."/>
            <person name="Prosdocimi F."/>
        </authorList>
    </citation>
    <scope>NUCLEOTIDE SEQUENCE [LARGE SCALE GENOMIC DNA]</scope>
</reference>
<dbReference type="AlphaFoldDB" id="A0A2I0TDF8"/>
<evidence type="ECO:0000313" key="2">
    <source>
        <dbReference type="Proteomes" id="UP000233556"/>
    </source>
</evidence>
<dbReference type="GO" id="GO:0007508">
    <property type="term" value="P:larval heart development"/>
    <property type="evidence" value="ECO:0007669"/>
    <property type="project" value="TreeGrafter"/>
</dbReference>
<sequence>MPSLLQSLLLRPALGSHRLWRKQRKSALRKAFPVVEEDQLSKLDIHKSMGPDGMHPGVLRELAEVVAGPLSIIFERPWRTGEVPEDWRKANVIPVFKQGKEDLGNYRPVSPTSIPGKRMERLILGIMSKHMEENKAIRSSQHGFTKGKSCLIASYDGMTEGQMK</sequence>
<protein>
    <recommendedName>
        <fullName evidence="3">Rna-directed dna polymerase from mobile element jockey-like</fullName>
    </recommendedName>
</protein>
<accession>A0A2I0TDF8</accession>
<evidence type="ECO:0000313" key="1">
    <source>
        <dbReference type="EMBL" id="PKU31850.1"/>
    </source>
</evidence>
<organism evidence="1 2">
    <name type="scientific">Limosa lapponica baueri</name>
    <dbReference type="NCBI Taxonomy" id="1758121"/>
    <lineage>
        <taxon>Eukaryota</taxon>
        <taxon>Metazoa</taxon>
        <taxon>Chordata</taxon>
        <taxon>Craniata</taxon>
        <taxon>Vertebrata</taxon>
        <taxon>Euteleostomi</taxon>
        <taxon>Archelosauria</taxon>
        <taxon>Archosauria</taxon>
        <taxon>Dinosauria</taxon>
        <taxon>Saurischia</taxon>
        <taxon>Theropoda</taxon>
        <taxon>Coelurosauria</taxon>
        <taxon>Aves</taxon>
        <taxon>Neognathae</taxon>
        <taxon>Neoaves</taxon>
        <taxon>Charadriiformes</taxon>
        <taxon>Scolopacidae</taxon>
        <taxon>Limosa</taxon>
    </lineage>
</organism>
<reference evidence="2" key="2">
    <citation type="submission" date="2017-12" db="EMBL/GenBank/DDBJ databases">
        <title>Genome sequence of the Bar-tailed Godwit (Limosa lapponica baueri).</title>
        <authorList>
            <person name="Lima N.C.B."/>
            <person name="Parody-Merino A.M."/>
            <person name="Battley P.F."/>
            <person name="Fidler A.E."/>
            <person name="Prosdocimi F."/>
        </authorList>
    </citation>
    <scope>NUCLEOTIDE SEQUENCE [LARGE SCALE GENOMIC DNA]</scope>
</reference>
<dbReference type="GO" id="GO:0061343">
    <property type="term" value="P:cell adhesion involved in heart morphogenesis"/>
    <property type="evidence" value="ECO:0007669"/>
    <property type="project" value="TreeGrafter"/>
</dbReference>